<keyword evidence="3" id="KW-0808">Transferase</keyword>
<dbReference type="Proteomes" id="UP001487740">
    <property type="component" value="Unassembled WGS sequence"/>
</dbReference>
<dbReference type="AlphaFoldDB" id="A0AAW0UI17"/>
<keyword evidence="2" id="KW-0032">Aminotransferase</keyword>
<gene>
    <name evidence="6" type="ORF">O3P69_003657</name>
</gene>
<dbReference type="InterPro" id="IPR015421">
    <property type="entry name" value="PyrdxlP-dep_Trfase_major"/>
</dbReference>
<evidence type="ECO:0000313" key="7">
    <source>
        <dbReference type="Proteomes" id="UP001487740"/>
    </source>
</evidence>
<protein>
    <recommendedName>
        <fullName evidence="5">Aminotransferase class I/classII large domain-containing protein</fullName>
    </recommendedName>
</protein>
<accession>A0AAW0UI17</accession>
<dbReference type="GO" id="GO:0030170">
    <property type="term" value="F:pyridoxal phosphate binding"/>
    <property type="evidence" value="ECO:0007669"/>
    <property type="project" value="InterPro"/>
</dbReference>
<proteinExistence type="predicted"/>
<dbReference type="PANTHER" id="PTHR42790">
    <property type="entry name" value="AMINOTRANSFERASE"/>
    <property type="match status" value="1"/>
</dbReference>
<dbReference type="InterPro" id="IPR050859">
    <property type="entry name" value="Class-I_PLP-dep_aminotransf"/>
</dbReference>
<feature type="domain" description="Aminotransferase class I/classII large" evidence="5">
    <location>
        <begin position="46"/>
        <end position="395"/>
    </location>
</feature>
<evidence type="ECO:0000259" key="5">
    <source>
        <dbReference type="Pfam" id="PF00155"/>
    </source>
</evidence>
<dbReference type="SUPFAM" id="SSF53383">
    <property type="entry name" value="PLP-dependent transferases"/>
    <property type="match status" value="1"/>
</dbReference>
<evidence type="ECO:0000313" key="6">
    <source>
        <dbReference type="EMBL" id="KAK8399777.1"/>
    </source>
</evidence>
<evidence type="ECO:0000256" key="1">
    <source>
        <dbReference type="ARBA" id="ARBA00001933"/>
    </source>
</evidence>
<dbReference type="PANTHER" id="PTHR42790:SF19">
    <property type="entry name" value="KYNURENINE_ALPHA-AMINOADIPATE AMINOTRANSFERASE, MITOCHONDRIAL"/>
    <property type="match status" value="1"/>
</dbReference>
<sequence length="442" mass="49784">MNYISYFSNASKKQTMPFLIKTRTELGDMKTIMNLASGLPNPEFFPLREATFSLKDGKVIHVPQDLINVALQYGSPAGMPQLVDQLMTMTAELLAPPHMDGRKVLVTAGANVASYIIAQTFIDPGDYAFIPEMAYPHIHHVFKDAEARIVPVPSDDGGIRPDMLREALEKSSDGRRKLMYIVPHGDNPTGITMSENRMRELYSLACEYDFLIMEDDPYYFLQYDPQVSSSFLSLDTEGRVLRVDTFSKTIGAGVRLGYITADQPFVDKLTTMHSFIMTHASPFSQVFVSELLRCLGHEGFIEMAKSNAKKYKQLRDVVLQAATKHLTGLCEWRVPNGMFLWLKVLGLKDVTKMVNVCCSKGLLFVPGCQFMVDSTQPCPYIRMSFSLITPESVDKVSTGGSEYKRRVKAIYKHQTNIYISLPLSRPISFILKFCSIYSHLIK</sequence>
<keyword evidence="4" id="KW-0663">Pyridoxal phosphate</keyword>
<name>A0AAW0UI17_SCYPA</name>
<dbReference type="EMBL" id="JARAKH010000011">
    <property type="protein sequence ID" value="KAK8399777.1"/>
    <property type="molecule type" value="Genomic_DNA"/>
</dbReference>
<reference evidence="6 7" key="1">
    <citation type="submission" date="2023-03" db="EMBL/GenBank/DDBJ databases">
        <title>High-quality genome of Scylla paramamosain provides insights in environmental adaptation.</title>
        <authorList>
            <person name="Zhang L."/>
        </authorList>
    </citation>
    <scope>NUCLEOTIDE SEQUENCE [LARGE SCALE GENOMIC DNA]</scope>
    <source>
        <strain evidence="6">LZ_2023a</strain>
        <tissue evidence="6">Muscle</tissue>
    </source>
</reference>
<evidence type="ECO:0000256" key="4">
    <source>
        <dbReference type="ARBA" id="ARBA00022898"/>
    </source>
</evidence>
<evidence type="ECO:0000256" key="2">
    <source>
        <dbReference type="ARBA" id="ARBA00022576"/>
    </source>
</evidence>
<comment type="caution">
    <text evidence="6">The sequence shown here is derived from an EMBL/GenBank/DDBJ whole genome shotgun (WGS) entry which is preliminary data.</text>
</comment>
<dbReference type="InterPro" id="IPR004839">
    <property type="entry name" value="Aminotransferase_I/II_large"/>
</dbReference>
<dbReference type="Gene3D" id="3.40.640.10">
    <property type="entry name" value="Type I PLP-dependent aspartate aminotransferase-like (Major domain)"/>
    <property type="match status" value="1"/>
</dbReference>
<dbReference type="Pfam" id="PF00155">
    <property type="entry name" value="Aminotran_1_2"/>
    <property type="match status" value="1"/>
</dbReference>
<dbReference type="GO" id="GO:1901605">
    <property type="term" value="P:alpha-amino acid metabolic process"/>
    <property type="evidence" value="ECO:0007669"/>
    <property type="project" value="TreeGrafter"/>
</dbReference>
<keyword evidence="7" id="KW-1185">Reference proteome</keyword>
<comment type="cofactor">
    <cofactor evidence="1">
        <name>pyridoxal 5'-phosphate</name>
        <dbReference type="ChEBI" id="CHEBI:597326"/>
    </cofactor>
</comment>
<dbReference type="CDD" id="cd00609">
    <property type="entry name" value="AAT_like"/>
    <property type="match status" value="1"/>
</dbReference>
<dbReference type="GO" id="GO:0016212">
    <property type="term" value="F:kynurenine-oxoglutarate transaminase activity"/>
    <property type="evidence" value="ECO:0007669"/>
    <property type="project" value="TreeGrafter"/>
</dbReference>
<organism evidence="6 7">
    <name type="scientific">Scylla paramamosain</name>
    <name type="common">Mud crab</name>
    <dbReference type="NCBI Taxonomy" id="85552"/>
    <lineage>
        <taxon>Eukaryota</taxon>
        <taxon>Metazoa</taxon>
        <taxon>Ecdysozoa</taxon>
        <taxon>Arthropoda</taxon>
        <taxon>Crustacea</taxon>
        <taxon>Multicrustacea</taxon>
        <taxon>Malacostraca</taxon>
        <taxon>Eumalacostraca</taxon>
        <taxon>Eucarida</taxon>
        <taxon>Decapoda</taxon>
        <taxon>Pleocyemata</taxon>
        <taxon>Brachyura</taxon>
        <taxon>Eubrachyura</taxon>
        <taxon>Portunoidea</taxon>
        <taxon>Portunidae</taxon>
        <taxon>Portuninae</taxon>
        <taxon>Scylla</taxon>
    </lineage>
</organism>
<evidence type="ECO:0000256" key="3">
    <source>
        <dbReference type="ARBA" id="ARBA00022679"/>
    </source>
</evidence>
<dbReference type="InterPro" id="IPR015424">
    <property type="entry name" value="PyrdxlP-dep_Trfase"/>
</dbReference>